<evidence type="ECO:0000256" key="6">
    <source>
        <dbReference type="ARBA" id="ARBA00022989"/>
    </source>
</evidence>
<evidence type="ECO:0000256" key="1">
    <source>
        <dbReference type="ARBA" id="ARBA00004651"/>
    </source>
</evidence>
<evidence type="ECO:0000256" key="5">
    <source>
        <dbReference type="ARBA" id="ARBA00022692"/>
    </source>
</evidence>
<keyword evidence="7 8" id="KW-0472">Membrane</keyword>
<dbReference type="OrthoDB" id="1550290at2"/>
<dbReference type="InterPro" id="IPR003352">
    <property type="entry name" value="PTS_EIIC"/>
</dbReference>
<reference evidence="11 12" key="1">
    <citation type="journal article" date="2015" name="Genome Announc.">
        <title>Expanding the biotechnology potential of lactobacilli through comparative genomics of 213 strains and associated genera.</title>
        <authorList>
            <person name="Sun Z."/>
            <person name="Harris H.M."/>
            <person name="McCann A."/>
            <person name="Guo C."/>
            <person name="Argimon S."/>
            <person name="Zhang W."/>
            <person name="Yang X."/>
            <person name="Jeffery I.B."/>
            <person name="Cooney J.C."/>
            <person name="Kagawa T.F."/>
            <person name="Liu W."/>
            <person name="Song Y."/>
            <person name="Salvetti E."/>
            <person name="Wrobel A."/>
            <person name="Rasinkangas P."/>
            <person name="Parkhill J."/>
            <person name="Rea M.C."/>
            <person name="O'Sullivan O."/>
            <person name="Ritari J."/>
            <person name="Douillard F.P."/>
            <person name="Paul Ross R."/>
            <person name="Yang R."/>
            <person name="Briner A.E."/>
            <person name="Felis G.E."/>
            <person name="de Vos W.M."/>
            <person name="Barrangou R."/>
            <person name="Klaenhammer T.R."/>
            <person name="Caufield P.W."/>
            <person name="Cui Y."/>
            <person name="Zhang H."/>
            <person name="O'Toole P.W."/>
        </authorList>
    </citation>
    <scope>NUCLEOTIDE SEQUENCE [LARGE SCALE GENOMIC DNA]</scope>
    <source>
        <strain evidence="11 12">DSM 19910</strain>
    </source>
</reference>
<feature type="transmembrane region" description="Helical" evidence="9">
    <location>
        <begin position="288"/>
        <end position="308"/>
    </location>
</feature>
<name>A0A0R1M5U9_9LACO</name>
<protein>
    <recommendedName>
        <fullName evidence="8">Permease IIC component</fullName>
    </recommendedName>
</protein>
<feature type="transmembrane region" description="Helical" evidence="9">
    <location>
        <begin position="345"/>
        <end position="371"/>
    </location>
</feature>
<dbReference type="GO" id="GO:0005886">
    <property type="term" value="C:plasma membrane"/>
    <property type="evidence" value="ECO:0007669"/>
    <property type="project" value="UniProtKB-SubCell"/>
</dbReference>
<evidence type="ECO:0000256" key="2">
    <source>
        <dbReference type="ARBA" id="ARBA00022448"/>
    </source>
</evidence>
<dbReference type="RefSeq" id="WP_057741648.1">
    <property type="nucleotide sequence ID" value="NZ_AZEF01000002.1"/>
</dbReference>
<evidence type="ECO:0000256" key="3">
    <source>
        <dbReference type="ARBA" id="ARBA00022475"/>
    </source>
</evidence>
<dbReference type="PROSITE" id="PS51105">
    <property type="entry name" value="PTS_EIIC_TYPE_3"/>
    <property type="match status" value="1"/>
</dbReference>
<accession>A0A0R1M5U9</accession>
<evidence type="ECO:0000256" key="8">
    <source>
        <dbReference type="PIRNR" id="PIRNR006351"/>
    </source>
</evidence>
<dbReference type="GO" id="GO:0009401">
    <property type="term" value="P:phosphoenolpyruvate-dependent sugar phosphotransferase system"/>
    <property type="evidence" value="ECO:0007669"/>
    <property type="project" value="InterPro"/>
</dbReference>
<evidence type="ECO:0000256" key="7">
    <source>
        <dbReference type="ARBA" id="ARBA00023136"/>
    </source>
</evidence>
<evidence type="ECO:0000256" key="9">
    <source>
        <dbReference type="SAM" id="Phobius"/>
    </source>
</evidence>
<feature type="transmembrane region" description="Helical" evidence="9">
    <location>
        <begin position="391"/>
        <end position="413"/>
    </location>
</feature>
<comment type="caution">
    <text evidence="11">The sequence shown here is derived from an EMBL/GenBank/DDBJ whole genome shotgun (WGS) entry which is preliminary data.</text>
</comment>
<feature type="transmembrane region" description="Helical" evidence="9">
    <location>
        <begin position="238"/>
        <end position="260"/>
    </location>
</feature>
<keyword evidence="12" id="KW-1185">Reference proteome</keyword>
<feature type="transmembrane region" description="Helical" evidence="9">
    <location>
        <begin position="32"/>
        <end position="59"/>
    </location>
</feature>
<dbReference type="InterPro" id="IPR004501">
    <property type="entry name" value="PTS_EIIC_3"/>
</dbReference>
<comment type="function">
    <text evidence="8">The phosphoenolpyruvate-dependent sugar phosphotransferase system (PTS), a major carbohydrate active -transport system, catalyzes the phosphorylation of incoming sugar substrates concomitant with their translocation across the cell membrane.</text>
</comment>
<feature type="transmembrane region" description="Helical" evidence="9">
    <location>
        <begin position="101"/>
        <end position="122"/>
    </location>
</feature>
<keyword evidence="2 8" id="KW-0813">Transport</keyword>
<evidence type="ECO:0000313" key="12">
    <source>
        <dbReference type="Proteomes" id="UP000051621"/>
    </source>
</evidence>
<evidence type="ECO:0000259" key="10">
    <source>
        <dbReference type="PROSITE" id="PS51105"/>
    </source>
</evidence>
<dbReference type="GO" id="GO:1901264">
    <property type="term" value="P:carbohydrate derivative transport"/>
    <property type="evidence" value="ECO:0007669"/>
    <property type="project" value="TreeGrafter"/>
</dbReference>
<evidence type="ECO:0000313" key="11">
    <source>
        <dbReference type="EMBL" id="KRL03533.1"/>
    </source>
</evidence>
<dbReference type="PANTHER" id="PTHR33989:SF11">
    <property type="entry name" value="LICHENAN PERMEASE IIC COMPONENT"/>
    <property type="match status" value="1"/>
</dbReference>
<feature type="transmembrane region" description="Helical" evidence="9">
    <location>
        <begin position="71"/>
        <end position="89"/>
    </location>
</feature>
<keyword evidence="6 9" id="KW-1133">Transmembrane helix</keyword>
<keyword evidence="11" id="KW-0808">Transferase</keyword>
<dbReference type="Proteomes" id="UP000051621">
    <property type="component" value="Unassembled WGS sequence"/>
</dbReference>
<organism evidence="11 12">
    <name type="scientific">Liquorilactobacillus capillatus DSM 19910</name>
    <dbReference type="NCBI Taxonomy" id="1423731"/>
    <lineage>
        <taxon>Bacteria</taxon>
        <taxon>Bacillati</taxon>
        <taxon>Bacillota</taxon>
        <taxon>Bacilli</taxon>
        <taxon>Lactobacillales</taxon>
        <taxon>Lactobacillaceae</taxon>
        <taxon>Liquorilactobacillus</taxon>
    </lineage>
</organism>
<keyword evidence="4 8" id="KW-0762">Sugar transport</keyword>
<dbReference type="InterPro" id="IPR004796">
    <property type="entry name" value="PTS_IIC_cello"/>
</dbReference>
<comment type="subcellular location">
    <subcellularLocation>
        <location evidence="1">Cell membrane</location>
        <topology evidence="1">Multi-pass membrane protein</topology>
    </subcellularLocation>
</comment>
<dbReference type="NCBIfam" id="TIGR00410">
    <property type="entry name" value="lacE"/>
    <property type="match status" value="1"/>
</dbReference>
<dbReference type="InterPro" id="IPR051088">
    <property type="entry name" value="PTS_Sugar-EIIC/EIIB"/>
</dbReference>
<feature type="transmembrane region" description="Helical" evidence="9">
    <location>
        <begin position="142"/>
        <end position="159"/>
    </location>
</feature>
<proteinExistence type="predicted"/>
<dbReference type="GO" id="GO:0008982">
    <property type="term" value="F:protein-N(PI)-phosphohistidine-sugar phosphotransferase activity"/>
    <property type="evidence" value="ECO:0007669"/>
    <property type="project" value="UniProtKB-UniRule"/>
</dbReference>
<feature type="transmembrane region" description="Helical" evidence="9">
    <location>
        <begin position="180"/>
        <end position="200"/>
    </location>
</feature>
<dbReference type="PIRSF" id="PIRSF006351">
    <property type="entry name" value="PTS_EIIC-Cellobiose"/>
    <property type="match status" value="1"/>
</dbReference>
<dbReference type="STRING" id="1423731.FC81_GL001787"/>
<feature type="transmembrane region" description="Helical" evidence="9">
    <location>
        <begin position="212"/>
        <end position="233"/>
    </location>
</feature>
<keyword evidence="5 9" id="KW-0812">Transmembrane</keyword>
<dbReference type="AlphaFoldDB" id="A0A0R1M5U9"/>
<dbReference type="EMBL" id="AZEF01000002">
    <property type="protein sequence ID" value="KRL03533.1"/>
    <property type="molecule type" value="Genomic_DNA"/>
</dbReference>
<gene>
    <name evidence="11" type="ORF">FC81_GL001787</name>
</gene>
<sequence length="435" mass="47570">MDKFTEKLESLLGPLVEKINSNRYINAIKDGFFGAMSLLIIGSFFALLANIPITGYAAFMTSIFGKGWSDFFNVPFNISMNIMTLYVVISMARSLGKTYKLNSIECITSALAGFLVLTPQLALKGASGLTGIPTENLSSKGLFVGMITAVLAVEIVRFFENRGWKIKMPDSVPANVATSFSSLIPTLMVIIIFNIIRAVFTLTSFDTVQTLIYHYLQIPLQSLGSSLPAILLLTVFEVLLWSVGIHGSSIVGNVMFPIWITATAENAKAYAAGQPLPHIFVNEFYSNFMKIGGFGATLGLAILLFFFAKSKQYKVLGRLALAPGIFQINEPLIFGMPIMLNPVMLIPFLITPIVMALMTYVAMATGIVPYANGTMLPWTTPPVVSGFLLSGWRGAALNVVQIFVSMAIYYPFFKVQDNIEFQKEQGQAEAEAKEA</sequence>
<evidence type="ECO:0000256" key="4">
    <source>
        <dbReference type="ARBA" id="ARBA00022597"/>
    </source>
</evidence>
<dbReference type="PANTHER" id="PTHR33989">
    <property type="match status" value="1"/>
</dbReference>
<keyword evidence="3 8" id="KW-1003">Cell membrane</keyword>
<feature type="domain" description="PTS EIIC type-3" evidence="10">
    <location>
        <begin position="8"/>
        <end position="412"/>
    </location>
</feature>
<dbReference type="Pfam" id="PF02378">
    <property type="entry name" value="PTS_EIIC"/>
    <property type="match status" value="1"/>
</dbReference>
<dbReference type="PATRIC" id="fig|1423731.3.peg.1832"/>